<dbReference type="PROSITE" id="PS50018">
    <property type="entry name" value="RAS_GTPASE_ACTIV_2"/>
    <property type="match status" value="1"/>
</dbReference>
<accession>A0A1D8NFX1</accession>
<feature type="compositionally biased region" description="Low complexity" evidence="2">
    <location>
        <begin position="131"/>
        <end position="144"/>
    </location>
</feature>
<dbReference type="GO" id="GO:0005096">
    <property type="term" value="F:GTPase activator activity"/>
    <property type="evidence" value="ECO:0007669"/>
    <property type="project" value="UniProtKB-KW"/>
</dbReference>
<dbReference type="PANTHER" id="PTHR10194:SF60">
    <property type="entry name" value="RAS GTPASE-ACTIVATING PROTEIN RASKOL"/>
    <property type="match status" value="1"/>
</dbReference>
<dbReference type="InterPro" id="IPR039360">
    <property type="entry name" value="Ras_GTPase"/>
</dbReference>
<dbReference type="GeneID" id="2910960"/>
<dbReference type="PROSITE" id="PS00509">
    <property type="entry name" value="RAS_GTPASE_ACTIV_1"/>
    <property type="match status" value="1"/>
</dbReference>
<dbReference type="InterPro" id="IPR023152">
    <property type="entry name" value="RasGAP_CS"/>
</dbReference>
<evidence type="ECO:0000256" key="1">
    <source>
        <dbReference type="ARBA" id="ARBA00022468"/>
    </source>
</evidence>
<name>A0A1D8NFX1_YARLL</name>
<dbReference type="PANTHER" id="PTHR10194">
    <property type="entry name" value="RAS GTPASE-ACTIVATING PROTEINS"/>
    <property type="match status" value="1"/>
</dbReference>
<feature type="compositionally biased region" description="Acidic residues" evidence="2">
    <location>
        <begin position="1054"/>
        <end position="1064"/>
    </location>
</feature>
<dbReference type="AlphaFoldDB" id="A0A1D8NFX1"/>
<dbReference type="eggNOG" id="KOG3508">
    <property type="taxonomic scope" value="Eukaryota"/>
</dbReference>
<feature type="region of interest" description="Disordered" evidence="2">
    <location>
        <begin position="131"/>
        <end position="159"/>
    </location>
</feature>
<feature type="compositionally biased region" description="Basic and acidic residues" evidence="2">
    <location>
        <begin position="1122"/>
        <end position="1132"/>
    </location>
</feature>
<protein>
    <recommendedName>
        <fullName evidence="3">Ras-GAP domain-containing protein</fullName>
    </recommendedName>
</protein>
<dbReference type="KEGG" id="yli:2910960"/>
<dbReference type="Proteomes" id="UP000182444">
    <property type="component" value="Chromosome 1D"/>
</dbReference>
<feature type="compositionally biased region" description="Basic and acidic residues" evidence="2">
    <location>
        <begin position="24"/>
        <end position="33"/>
    </location>
</feature>
<dbReference type="GO" id="GO:0007165">
    <property type="term" value="P:signal transduction"/>
    <property type="evidence" value="ECO:0007669"/>
    <property type="project" value="UniProtKB-ARBA"/>
</dbReference>
<dbReference type="EMBL" id="CP017556">
    <property type="protein sequence ID" value="AOW04548.1"/>
    <property type="molecule type" value="Genomic_DNA"/>
</dbReference>
<gene>
    <name evidence="4" type="ORF">YALI1_D30999g</name>
</gene>
<dbReference type="Pfam" id="PF00616">
    <property type="entry name" value="RasGAP"/>
    <property type="match status" value="1"/>
</dbReference>
<dbReference type="InterPro" id="IPR001936">
    <property type="entry name" value="RasGAP_dom"/>
</dbReference>
<reference evidence="4 5" key="1">
    <citation type="journal article" date="2016" name="PLoS ONE">
        <title>Sequence Assembly of Yarrowia lipolytica Strain W29/CLIB89 Shows Transposable Element Diversity.</title>
        <authorList>
            <person name="Magnan C."/>
            <person name="Yu J."/>
            <person name="Chang I."/>
            <person name="Jahn E."/>
            <person name="Kanomata Y."/>
            <person name="Wu J."/>
            <person name="Zeller M."/>
            <person name="Oakes M."/>
            <person name="Baldi P."/>
            <person name="Sandmeyer S."/>
        </authorList>
    </citation>
    <scope>NUCLEOTIDE SEQUENCE [LARGE SCALE GENOMIC DNA]</scope>
    <source>
        <strain evidence="5">CLIB89(W29)</strain>
    </source>
</reference>
<feature type="domain" description="Ras-GAP" evidence="3">
    <location>
        <begin position="617"/>
        <end position="829"/>
    </location>
</feature>
<evidence type="ECO:0000259" key="3">
    <source>
        <dbReference type="PROSITE" id="PS50018"/>
    </source>
</evidence>
<dbReference type="SUPFAM" id="SSF48350">
    <property type="entry name" value="GTPase activation domain, GAP"/>
    <property type="match status" value="1"/>
</dbReference>
<feature type="region of interest" description="Disordered" evidence="2">
    <location>
        <begin position="1"/>
        <end position="96"/>
    </location>
</feature>
<feature type="compositionally biased region" description="Polar residues" evidence="2">
    <location>
        <begin position="1067"/>
        <end position="1079"/>
    </location>
</feature>
<dbReference type="SMART" id="SM00323">
    <property type="entry name" value="RasGAP"/>
    <property type="match status" value="1"/>
</dbReference>
<evidence type="ECO:0000313" key="4">
    <source>
        <dbReference type="EMBL" id="AOW04548.1"/>
    </source>
</evidence>
<dbReference type="VEuPathDB" id="FungiDB:YALI0_D23903g"/>
<feature type="compositionally biased region" description="Polar residues" evidence="2">
    <location>
        <begin position="45"/>
        <end position="63"/>
    </location>
</feature>
<dbReference type="Gene3D" id="1.10.506.10">
    <property type="entry name" value="GTPase Activation - p120gap, domain 1"/>
    <property type="match status" value="1"/>
</dbReference>
<feature type="region of interest" description="Disordered" evidence="2">
    <location>
        <begin position="1054"/>
        <end position="1099"/>
    </location>
</feature>
<feature type="compositionally biased region" description="Low complexity" evidence="2">
    <location>
        <begin position="9"/>
        <end position="23"/>
    </location>
</feature>
<organism evidence="4 5">
    <name type="scientific">Yarrowia lipolytica</name>
    <name type="common">Candida lipolytica</name>
    <dbReference type="NCBI Taxonomy" id="4952"/>
    <lineage>
        <taxon>Eukaryota</taxon>
        <taxon>Fungi</taxon>
        <taxon>Dikarya</taxon>
        <taxon>Ascomycota</taxon>
        <taxon>Saccharomycotina</taxon>
        <taxon>Dipodascomycetes</taxon>
        <taxon>Dipodascales</taxon>
        <taxon>Dipodascales incertae sedis</taxon>
        <taxon>Yarrowia</taxon>
    </lineage>
</organism>
<sequence>MTERKVKPSASSRSLRSAFSFMSAKRDTPERRVVSGPQLDIYPEHQNTSQTTLNAETDPRQSLSAGSASAGSRHHARASSESHNPAPDNHPLSLGRTASTLATNSTQAKYRPRTRASSIFSLNSIFRDSQSSRSIASSNSISRPSIHEDPAAVPQDAQSAEYTRKIKSHIANDKGILKGKVGWRRGVDPRSGWTQGTVWISDESLCGASPESRLTETLIQDLRSIRLNANKQTSVIDIAAINGNERVSLQLDSTDGLLRWIAALSVWMCLAGTGIESKRIQPKVVPDTCTGQDPILSCSLQVMGKIVKNKRLSRSIFKASPTMLPQSLQAPTSWVTAQAKLRPNGALDFTTEDQTYSFSTSLAELTRQDAWRIHWSVFQKHHVLYLGSLRKEDEKVVKLDIFALGSSPQKIRRPIDQLTGIYLAFPSEHEYKRWLYVLGNTLRPTYYALASRSFSQTLRSASRLDMRLLHARYKPAQKGTGHVPPPTSFFELSSRGILLGRSCLGRNSRDPFFRDDFVLDSVADVLPLELDCRFVNFDDQPLVGRVRITRELVQGPAVEQWVKIYDVNDGSTLGDVCIKISYFGSNVLAPHQYEHLEAMLKDTDSRLSAKISEARMSLPEYTDMFVKIYSCLGICDQWLMSLIDGEIGKLADKVTANDRSKQVSNLLFRGNTLMTKAIEKYMQLTAHSYLRDLVGKVVRQVLDRDEKLELDPSRLDDGHGITPEIEQLKVHNQERLMAHAETIWVNIRNTIADIPQSLVVVFQYLRQQLEGLHQDEEVVFNGISGFLFLRFICPALLSPKLFGLVHNSPQPEVQRTLTLLAKLMQSFANRANFTAKESFMIPLTPFIENNKKELCQYFRVISNQNKWDEIRMAKPSKPQYKYQQHDIPLRPLPDAPTLPYLYDKYACYQELVEHWLTTVPTSRVNGVGSPIIARAIGDKGGLYQINSLEFEHTTDSFGQDLKALVGSDSPKLGGNAFGSASTVDPVIEAFHNECLRIYTAKTDLEDDLCKAESPLTMEKQGWSRFVSRIHVKWDYGLTGHVDAVNPMTIDVGVIDDDDDDDDDGATATATKRASVQSVGNGTGKRASVQSNATGMRPSSVASVASIKLLNVRGSMVLDDDDRGSMSRSESKLGKWLKKK</sequence>
<feature type="region of interest" description="Disordered" evidence="2">
    <location>
        <begin position="1117"/>
        <end position="1139"/>
    </location>
</feature>
<evidence type="ECO:0000313" key="5">
    <source>
        <dbReference type="Proteomes" id="UP000182444"/>
    </source>
</evidence>
<dbReference type="CDD" id="cd05137">
    <property type="entry name" value="RasGAP_CLA2_BUD2"/>
    <property type="match status" value="1"/>
</dbReference>
<proteinExistence type="predicted"/>
<keyword evidence="1" id="KW-0343">GTPase activation</keyword>
<dbReference type="VEuPathDB" id="FungiDB:YALI1_D30999g"/>
<evidence type="ECO:0000256" key="2">
    <source>
        <dbReference type="SAM" id="MobiDB-lite"/>
    </source>
</evidence>
<dbReference type="RefSeq" id="XP_503210.3">
    <property type="nucleotide sequence ID" value="XM_503210.3"/>
</dbReference>
<dbReference type="InterPro" id="IPR008936">
    <property type="entry name" value="Rho_GTPase_activation_prot"/>
</dbReference>